<evidence type="ECO:0000256" key="4">
    <source>
        <dbReference type="ARBA" id="ARBA00022552"/>
    </source>
</evidence>
<evidence type="ECO:0000256" key="5">
    <source>
        <dbReference type="ARBA" id="ARBA00023242"/>
    </source>
</evidence>
<evidence type="ECO:0000313" key="8">
    <source>
        <dbReference type="Proteomes" id="UP001445076"/>
    </source>
</evidence>
<dbReference type="Pfam" id="PF03998">
    <property type="entry name" value="Utp11"/>
    <property type="match status" value="1"/>
</dbReference>
<dbReference type="EMBL" id="JARKIK010000004">
    <property type="protein sequence ID" value="KAK8752820.1"/>
    <property type="molecule type" value="Genomic_DNA"/>
</dbReference>
<sequence>MINSGLKDGIHFEKVENEELAVGDVMQDLVYITHRLTIEKKKIEKLKAQLHVLDMEDDEPKNTHIIFVDDEKEAKKADPAKLLDTHPSLLNRSFNRLHSSQLSSLDNNLHDQALLTTVSNCKRKAYKELAQRIERGNKLRIMKEKLEVRKKLMENKAKNGEKPKLVKPGTNTSAPIYQWPKQRKT</sequence>
<dbReference type="InterPro" id="IPR007144">
    <property type="entry name" value="SSU_processome_Utp11"/>
</dbReference>
<dbReference type="PANTHER" id="PTHR12838:SF0">
    <property type="entry name" value="U3 SMALL NUCLEOLAR RNA-ASSOCIATED PROTEIN 11-RELATED"/>
    <property type="match status" value="1"/>
</dbReference>
<feature type="compositionally biased region" description="Basic and acidic residues" evidence="6">
    <location>
        <begin position="153"/>
        <end position="164"/>
    </location>
</feature>
<evidence type="ECO:0000256" key="1">
    <source>
        <dbReference type="ARBA" id="ARBA00004604"/>
    </source>
</evidence>
<keyword evidence="8" id="KW-1185">Reference proteome</keyword>
<dbReference type="Proteomes" id="UP001445076">
    <property type="component" value="Unassembled WGS sequence"/>
</dbReference>
<name>A0AAW0Y7V4_CHEQU</name>
<evidence type="ECO:0000256" key="3">
    <source>
        <dbReference type="ARBA" id="ARBA00020121"/>
    </source>
</evidence>
<dbReference type="GO" id="GO:0032040">
    <property type="term" value="C:small-subunit processome"/>
    <property type="evidence" value="ECO:0007669"/>
    <property type="project" value="InterPro"/>
</dbReference>
<comment type="similarity">
    <text evidence="2">Belongs to the UTP11 family.</text>
</comment>
<accession>A0AAW0Y7V4</accession>
<organism evidence="7 8">
    <name type="scientific">Cherax quadricarinatus</name>
    <name type="common">Australian red claw crayfish</name>
    <dbReference type="NCBI Taxonomy" id="27406"/>
    <lineage>
        <taxon>Eukaryota</taxon>
        <taxon>Metazoa</taxon>
        <taxon>Ecdysozoa</taxon>
        <taxon>Arthropoda</taxon>
        <taxon>Crustacea</taxon>
        <taxon>Multicrustacea</taxon>
        <taxon>Malacostraca</taxon>
        <taxon>Eumalacostraca</taxon>
        <taxon>Eucarida</taxon>
        <taxon>Decapoda</taxon>
        <taxon>Pleocyemata</taxon>
        <taxon>Astacidea</taxon>
        <taxon>Parastacoidea</taxon>
        <taxon>Parastacidae</taxon>
        <taxon>Cherax</taxon>
    </lineage>
</organism>
<proteinExistence type="inferred from homology"/>
<keyword evidence="4" id="KW-0698">rRNA processing</keyword>
<evidence type="ECO:0000256" key="6">
    <source>
        <dbReference type="SAM" id="MobiDB-lite"/>
    </source>
</evidence>
<protein>
    <recommendedName>
        <fullName evidence="3">Probable U3 small nucleolar RNA-associated protein 11</fullName>
    </recommendedName>
</protein>
<reference evidence="7" key="2">
    <citation type="submission" date="2024-01" db="EMBL/GenBank/DDBJ databases">
        <authorList>
            <person name="He J."/>
            <person name="Wang M."/>
            <person name="Zheng J."/>
            <person name="Liu Z."/>
        </authorList>
    </citation>
    <scope>NUCLEOTIDE SEQUENCE</scope>
    <source>
        <strain evidence="7">ZL_2023a</strain>
        <tissue evidence="7">Muscle</tissue>
    </source>
</reference>
<comment type="caution">
    <text evidence="7">The sequence shown here is derived from an EMBL/GenBank/DDBJ whole genome shotgun (WGS) entry which is preliminary data.</text>
</comment>
<dbReference type="EMBL" id="JARKIK010000004">
    <property type="protein sequence ID" value="KAK8752818.1"/>
    <property type="molecule type" value="Genomic_DNA"/>
</dbReference>
<comment type="subcellular location">
    <subcellularLocation>
        <location evidence="1">Nucleus</location>
        <location evidence="1">Nucleolus</location>
    </subcellularLocation>
</comment>
<dbReference type="EMBL" id="JARKIK010000004">
    <property type="protein sequence ID" value="KAK8752819.1"/>
    <property type="molecule type" value="Genomic_DNA"/>
</dbReference>
<dbReference type="GO" id="GO:0006364">
    <property type="term" value="P:rRNA processing"/>
    <property type="evidence" value="ECO:0007669"/>
    <property type="project" value="UniProtKB-KW"/>
</dbReference>
<evidence type="ECO:0000256" key="2">
    <source>
        <dbReference type="ARBA" id="ARBA00008105"/>
    </source>
</evidence>
<reference evidence="7 8" key="1">
    <citation type="journal article" date="2024" name="BMC Genomics">
        <title>Genome assembly of redclaw crayfish (Cherax quadricarinatus) provides insights into its immune adaptation and hypoxia tolerance.</title>
        <authorList>
            <person name="Liu Z."/>
            <person name="Zheng J."/>
            <person name="Li H."/>
            <person name="Fang K."/>
            <person name="Wang S."/>
            <person name="He J."/>
            <person name="Zhou D."/>
            <person name="Weng S."/>
            <person name="Chi M."/>
            <person name="Gu Z."/>
            <person name="He J."/>
            <person name="Li F."/>
            <person name="Wang M."/>
        </authorList>
    </citation>
    <scope>NUCLEOTIDE SEQUENCE [LARGE SCALE GENOMIC DNA]</scope>
    <source>
        <strain evidence="7">ZL_2023a</strain>
    </source>
</reference>
<gene>
    <name evidence="7" type="ORF">OTU49_007759</name>
</gene>
<feature type="region of interest" description="Disordered" evidence="6">
    <location>
        <begin position="153"/>
        <end position="185"/>
    </location>
</feature>
<dbReference type="AlphaFoldDB" id="A0AAW0Y7V4"/>
<keyword evidence="5" id="KW-0539">Nucleus</keyword>
<evidence type="ECO:0000313" key="7">
    <source>
        <dbReference type="EMBL" id="KAK8752820.1"/>
    </source>
</evidence>
<dbReference type="PANTHER" id="PTHR12838">
    <property type="entry name" value="U3 SMALL NUCLEOLAR RNA-ASSOCIATED PROTEIN 11"/>
    <property type="match status" value="1"/>
</dbReference>